<dbReference type="GeneID" id="95763938"/>
<sequence length="124" mass="12756">MASPLSKVAATIGKAMSGVFYPATLARDARAAGENDWTPGAITTTEHACKALPDTWSAYHVANGMVAANDARLLILASTIAVVPAVGDRVTVQGSTYTIVSDGGSAPAVETDPAQAVWVCRGRR</sequence>
<evidence type="ECO:0000313" key="1">
    <source>
        <dbReference type="EMBL" id="GLI23481.1"/>
    </source>
</evidence>
<dbReference type="EMBL" id="BSDO01000004">
    <property type="protein sequence ID" value="GLI23481.1"/>
    <property type="molecule type" value="Genomic_DNA"/>
</dbReference>
<organism evidence="1 3">
    <name type="scientific">Xanthobacter flavus</name>
    <dbReference type="NCBI Taxonomy" id="281"/>
    <lineage>
        <taxon>Bacteria</taxon>
        <taxon>Pseudomonadati</taxon>
        <taxon>Pseudomonadota</taxon>
        <taxon>Alphaproteobacteria</taxon>
        <taxon>Hyphomicrobiales</taxon>
        <taxon>Xanthobacteraceae</taxon>
        <taxon>Xanthobacter</taxon>
    </lineage>
</organism>
<comment type="caution">
    <text evidence="1">The sequence shown here is derived from an EMBL/GenBank/DDBJ whole genome shotgun (WGS) entry which is preliminary data.</text>
</comment>
<gene>
    <name evidence="2" type="ORF">GGQ86_002981</name>
    <name evidence="1" type="ORF">XFLAVUS301_31550</name>
</gene>
<evidence type="ECO:0000313" key="3">
    <source>
        <dbReference type="Proteomes" id="UP001144397"/>
    </source>
</evidence>
<reference evidence="1" key="1">
    <citation type="submission" date="2022-12" db="EMBL/GenBank/DDBJ databases">
        <title>Reference genome sequencing for broad-spectrum identification of bacterial and archaeal isolates by mass spectrometry.</title>
        <authorList>
            <person name="Sekiguchi Y."/>
            <person name="Tourlousse D.M."/>
        </authorList>
    </citation>
    <scope>NUCLEOTIDE SEQUENCE</scope>
    <source>
        <strain evidence="1">301</strain>
    </source>
</reference>
<dbReference type="Proteomes" id="UP001245370">
    <property type="component" value="Unassembled WGS sequence"/>
</dbReference>
<dbReference type="RefSeq" id="WP_281808325.1">
    <property type="nucleotide sequence ID" value="NZ_BSDO01000004.1"/>
</dbReference>
<reference evidence="2 4" key="2">
    <citation type="submission" date="2023-07" db="EMBL/GenBank/DDBJ databases">
        <title>Genomic Encyclopedia of Type Strains, Phase IV (KMG-IV): sequencing the most valuable type-strain genomes for metagenomic binning, comparative biology and taxonomic classification.</title>
        <authorList>
            <person name="Goeker M."/>
        </authorList>
    </citation>
    <scope>NUCLEOTIDE SEQUENCE [LARGE SCALE GENOMIC DNA]</scope>
    <source>
        <strain evidence="2 4">DSM 338</strain>
    </source>
</reference>
<proteinExistence type="predicted"/>
<evidence type="ECO:0000313" key="4">
    <source>
        <dbReference type="Proteomes" id="UP001245370"/>
    </source>
</evidence>
<dbReference type="AlphaFoldDB" id="A0A9W6CNV9"/>
<evidence type="ECO:0000313" key="2">
    <source>
        <dbReference type="EMBL" id="MDR6334499.1"/>
    </source>
</evidence>
<dbReference type="EMBL" id="JAVDPY010000005">
    <property type="protein sequence ID" value="MDR6334499.1"/>
    <property type="molecule type" value="Genomic_DNA"/>
</dbReference>
<protein>
    <submittedName>
        <fullName evidence="2">3D (Asp-Asp-Asp) domain-containing protein</fullName>
    </submittedName>
</protein>
<name>A0A9W6CNV9_XANFL</name>
<keyword evidence="4" id="KW-1185">Reference proteome</keyword>
<accession>A0A9W6CNV9</accession>
<dbReference type="Proteomes" id="UP001144397">
    <property type="component" value="Unassembled WGS sequence"/>
</dbReference>